<dbReference type="Gene3D" id="3.10.420.10">
    <property type="entry name" value="SecB-like"/>
    <property type="match status" value="1"/>
</dbReference>
<name>A0A5R9GWE7_9PROT</name>
<reference evidence="5 6" key="1">
    <citation type="journal article" date="2019" name="Appl. Environ. Microbiol.">
        <title>Environmental Evidence and Genomic Insight of Iron-oxidizing Bacteria Preference Towards More Corrosion Resistant Stainless Steel at Higher Salinities.</title>
        <authorList>
            <person name="Garrison C.E."/>
            <person name="Price K.A."/>
            <person name="Field E.K."/>
        </authorList>
    </citation>
    <scope>NUCLEOTIDE SEQUENCE [LARGE SCALE GENOMIC DNA]</scope>
    <source>
        <strain evidence="5 6">P3</strain>
    </source>
</reference>
<comment type="similarity">
    <text evidence="1">Belongs to the SecB family.</text>
</comment>
<sequence length="154" mass="17372">MSIEQQDSPIFSIQKIYIKDISFENPNAPEIFTSAASQPKIEMNLGVTNRQLDEENWEVALKISVLARESESERVLFEIEVEQAGIFYIKNIPVEHIAPVLAVECPAIIFPYTRQIVSQLTVDGGFMPLLLEPFSFGAAYENSLKQQQAQQPLN</sequence>
<dbReference type="InterPro" id="IPR035958">
    <property type="entry name" value="SecB-like_sf"/>
</dbReference>
<protein>
    <submittedName>
        <fullName evidence="5">Protein-export chaperone SecB</fullName>
    </submittedName>
</protein>
<organism evidence="5 6">
    <name type="scientific">Mariprofundus erugo</name>
    <dbReference type="NCBI Taxonomy" id="2528639"/>
    <lineage>
        <taxon>Bacteria</taxon>
        <taxon>Pseudomonadati</taxon>
        <taxon>Pseudomonadota</taxon>
        <taxon>Candidatius Mariprofundia</taxon>
        <taxon>Mariprofundales</taxon>
        <taxon>Mariprofundaceae</taxon>
        <taxon>Mariprofundus</taxon>
    </lineage>
</organism>
<evidence type="ECO:0000256" key="3">
    <source>
        <dbReference type="ARBA" id="ARBA00022927"/>
    </source>
</evidence>
<comment type="caution">
    <text evidence="5">The sequence shown here is derived from an EMBL/GenBank/DDBJ whole genome shotgun (WGS) entry which is preliminary data.</text>
</comment>
<keyword evidence="6" id="KW-1185">Reference proteome</keyword>
<dbReference type="GO" id="GO:0015031">
    <property type="term" value="P:protein transport"/>
    <property type="evidence" value="ECO:0007669"/>
    <property type="project" value="UniProtKB-KW"/>
</dbReference>
<dbReference type="GO" id="GO:0051262">
    <property type="term" value="P:protein tetramerization"/>
    <property type="evidence" value="ECO:0007669"/>
    <property type="project" value="InterPro"/>
</dbReference>
<evidence type="ECO:0000313" key="6">
    <source>
        <dbReference type="Proteomes" id="UP000306585"/>
    </source>
</evidence>
<evidence type="ECO:0000256" key="4">
    <source>
        <dbReference type="ARBA" id="ARBA00023010"/>
    </source>
</evidence>
<dbReference type="OrthoDB" id="9795145at2"/>
<dbReference type="InterPro" id="IPR003708">
    <property type="entry name" value="SecB"/>
</dbReference>
<dbReference type="EMBL" id="VBRY01000001">
    <property type="protein sequence ID" value="TLS69059.1"/>
    <property type="molecule type" value="Genomic_DNA"/>
</dbReference>
<keyword evidence="3" id="KW-0653">Protein transport</keyword>
<dbReference type="HAMAP" id="MF_00821">
    <property type="entry name" value="SecB"/>
    <property type="match status" value="1"/>
</dbReference>
<evidence type="ECO:0000313" key="5">
    <source>
        <dbReference type="EMBL" id="TLS69059.1"/>
    </source>
</evidence>
<dbReference type="PRINTS" id="PR01594">
    <property type="entry name" value="SECBCHAPRONE"/>
</dbReference>
<proteinExistence type="inferred from homology"/>
<keyword evidence="4" id="KW-0811">Translocation</keyword>
<keyword evidence="2" id="KW-0813">Transport</keyword>
<dbReference type="Proteomes" id="UP000306585">
    <property type="component" value="Unassembled WGS sequence"/>
</dbReference>
<dbReference type="PANTHER" id="PTHR36918">
    <property type="match status" value="1"/>
</dbReference>
<dbReference type="NCBIfam" id="TIGR00809">
    <property type="entry name" value="secB"/>
    <property type="match status" value="1"/>
</dbReference>
<dbReference type="PANTHER" id="PTHR36918:SF1">
    <property type="entry name" value="PROTEIN-EXPORT PROTEIN SECB"/>
    <property type="match status" value="1"/>
</dbReference>
<dbReference type="AlphaFoldDB" id="A0A5R9GWE7"/>
<dbReference type="NCBIfam" id="NF004392">
    <property type="entry name" value="PRK05751.1-3"/>
    <property type="match status" value="1"/>
</dbReference>
<evidence type="ECO:0000256" key="1">
    <source>
        <dbReference type="ARBA" id="ARBA00009990"/>
    </source>
</evidence>
<accession>A0A5R9GWE7</accession>
<dbReference type="SUPFAM" id="SSF54611">
    <property type="entry name" value="SecB-like"/>
    <property type="match status" value="1"/>
</dbReference>
<dbReference type="Pfam" id="PF02556">
    <property type="entry name" value="SecB"/>
    <property type="match status" value="1"/>
</dbReference>
<dbReference type="RefSeq" id="WP_138237874.1">
    <property type="nucleotide sequence ID" value="NZ_VBRY01000001.1"/>
</dbReference>
<gene>
    <name evidence="5" type="primary">secB</name>
    <name evidence="5" type="ORF">FEF65_00750</name>
</gene>
<dbReference type="GO" id="GO:0051082">
    <property type="term" value="F:unfolded protein binding"/>
    <property type="evidence" value="ECO:0007669"/>
    <property type="project" value="InterPro"/>
</dbReference>
<evidence type="ECO:0000256" key="2">
    <source>
        <dbReference type="ARBA" id="ARBA00022448"/>
    </source>
</evidence>